<comment type="similarity">
    <text evidence="3 12">Belongs to the inositol monophosphatase superfamily.</text>
</comment>
<dbReference type="InterPro" id="IPR006239">
    <property type="entry name" value="DPNP"/>
</dbReference>
<name>R0EZI6_9BRAS</name>
<evidence type="ECO:0000256" key="9">
    <source>
        <dbReference type="ARBA" id="ARBA00044479"/>
    </source>
</evidence>
<evidence type="ECO:0000256" key="1">
    <source>
        <dbReference type="ARBA" id="ARBA00001946"/>
    </source>
</evidence>
<evidence type="ECO:0000313" key="14">
    <source>
        <dbReference type="Proteomes" id="UP000029121"/>
    </source>
</evidence>
<dbReference type="AlphaFoldDB" id="R0EZI6"/>
<dbReference type="InterPro" id="IPR000760">
    <property type="entry name" value="Inositol_monophosphatase-like"/>
</dbReference>
<feature type="binding site" evidence="11">
    <location>
        <position position="136"/>
    </location>
    <ligand>
        <name>Mg(2+)</name>
        <dbReference type="ChEBI" id="CHEBI:18420"/>
        <label>1</label>
        <note>catalytic</note>
    </ligand>
</feature>
<dbReference type="InterPro" id="IPR051090">
    <property type="entry name" value="Inositol_monoP_superfamily"/>
</dbReference>
<gene>
    <name evidence="13" type="ORF">CARUB_v10027581mg</name>
</gene>
<evidence type="ECO:0000256" key="2">
    <source>
        <dbReference type="ARBA" id="ARBA00004847"/>
    </source>
</evidence>
<dbReference type="SUPFAM" id="SSF56655">
    <property type="entry name" value="Carbohydrate phosphatase"/>
    <property type="match status" value="1"/>
</dbReference>
<comment type="catalytic activity">
    <reaction evidence="10">
        <text>3'-phosphoadenylyl sulfate + H2O = adenosine 5'-phosphosulfate + phosphate</text>
        <dbReference type="Rhea" id="RHEA:77639"/>
        <dbReference type="ChEBI" id="CHEBI:15377"/>
        <dbReference type="ChEBI" id="CHEBI:43474"/>
        <dbReference type="ChEBI" id="CHEBI:58243"/>
        <dbReference type="ChEBI" id="CHEBI:58339"/>
        <dbReference type="EC" id="3.1.3.7"/>
    </reaction>
    <physiologicalReaction direction="left-to-right" evidence="10">
        <dbReference type="Rhea" id="RHEA:77640"/>
    </physiologicalReaction>
</comment>
<sequence>MSYDKELAAAKKAVSLAACLSQEVQKTLLQSQVWRKSDRSPVTAADYGSQAVVSLVLERELQPEKLSLVAEEETGDLRKKGSEEFLEGITKLVKDTLASEGSYAGSPLSTDDVLNAIDSGKSEGGCSGCHWILDPIDGTKGFVRGEQYAVGLALLVEGKVVVGVMACPNLPVASAVGETEKSSSENVGCLFFATTGSGTFVQPLNGNSSPQKVQVSSNDVLEEAKFLESYHKPIPIHGTIAKKLGIKALPVRIDSQAKYAAMCRGDAEIYLRFTLNGYSECIWDHAAGTIITTEAGGVVCDAAGKSLDFSKGKYLAHKTGIIVTTKKLKPWILKAVRESMEEENLCF</sequence>
<dbReference type="FunFam" id="3.30.540.10:FF:000016">
    <property type="entry name" value="SAL1 phosphatase"/>
    <property type="match status" value="1"/>
</dbReference>
<dbReference type="CDD" id="cd01517">
    <property type="entry name" value="PAP_phosphatase"/>
    <property type="match status" value="1"/>
</dbReference>
<feature type="binding site" evidence="11">
    <location>
        <position position="284"/>
    </location>
    <ligand>
        <name>Mg(2+)</name>
        <dbReference type="ChEBI" id="CHEBI:18420"/>
        <label>1</label>
        <note>catalytic</note>
    </ligand>
</feature>
<evidence type="ECO:0000256" key="11">
    <source>
        <dbReference type="PIRSR" id="PIRSR600760-2"/>
    </source>
</evidence>
<dbReference type="GO" id="GO:0008441">
    <property type="term" value="F:3'(2'),5'-bisphosphate nucleotidase activity"/>
    <property type="evidence" value="ECO:0007669"/>
    <property type="project" value="UniProtKB-UniRule"/>
</dbReference>
<evidence type="ECO:0000256" key="6">
    <source>
        <dbReference type="ARBA" id="ARBA00022842"/>
    </source>
</evidence>
<evidence type="ECO:0000256" key="4">
    <source>
        <dbReference type="ARBA" id="ARBA00022723"/>
    </source>
</evidence>
<dbReference type="PANTHER" id="PTHR43200:SF11">
    <property type="entry name" value="SAL2 PHOSPHATASE-RELATED"/>
    <property type="match status" value="1"/>
</dbReference>
<proteinExistence type="inferred from homology"/>
<comment type="catalytic activity">
    <reaction evidence="9">
        <text>adenosine 3',5'-bisphosphate + H2O = AMP + phosphate</text>
        <dbReference type="Rhea" id="RHEA:10040"/>
        <dbReference type="ChEBI" id="CHEBI:15377"/>
        <dbReference type="ChEBI" id="CHEBI:43474"/>
        <dbReference type="ChEBI" id="CHEBI:58343"/>
        <dbReference type="ChEBI" id="CHEBI:456215"/>
        <dbReference type="EC" id="3.1.3.7"/>
    </reaction>
    <physiologicalReaction direction="left-to-right" evidence="9">
        <dbReference type="Rhea" id="RHEA:10041"/>
    </physiologicalReaction>
</comment>
<accession>R0EZI6</accession>
<dbReference type="InterPro" id="IPR020583">
    <property type="entry name" value="Inositol_monoP_metal-BS"/>
</dbReference>
<evidence type="ECO:0000313" key="13">
    <source>
        <dbReference type="EMBL" id="EOA14386.1"/>
    </source>
</evidence>
<keyword evidence="14" id="KW-1185">Reference proteome</keyword>
<dbReference type="EC" id="3.1.3.7" evidence="12"/>
<keyword evidence="6 11" id="KW-0460">Magnesium</keyword>
<comment type="cofactor">
    <cofactor evidence="1 11 12">
        <name>Mg(2+)</name>
        <dbReference type="ChEBI" id="CHEBI:18420"/>
    </cofactor>
</comment>
<dbReference type="eggNOG" id="KOG1528">
    <property type="taxonomic scope" value="Eukaryota"/>
</dbReference>
<evidence type="ECO:0000256" key="3">
    <source>
        <dbReference type="ARBA" id="ARBA00009759"/>
    </source>
</evidence>
<keyword evidence="7" id="KW-0511">Multifunctional enzyme</keyword>
<keyword evidence="4 11" id="KW-0479">Metal-binding</keyword>
<dbReference type="EMBL" id="KB870812">
    <property type="protein sequence ID" value="EOA14386.1"/>
    <property type="molecule type" value="Genomic_DNA"/>
</dbReference>
<feature type="binding site" evidence="11">
    <location>
        <position position="134"/>
    </location>
    <ligand>
        <name>Mg(2+)</name>
        <dbReference type="ChEBI" id="CHEBI:18420"/>
        <label>1</label>
        <note>catalytic</note>
    </ligand>
</feature>
<comment type="function">
    <text evidence="12">Converts adenosine 3'-phosphate 5'-phosphosulfate (PAPS) to adenosine 5'-phosphosulfate (APS) and 3'(2')-phosphoadenosine 5'-phosphate (PAP) to AMP.</text>
</comment>
<dbReference type="GO" id="GO:0004441">
    <property type="term" value="F:inositol-1,4-bisphosphate 1-phosphatase activity"/>
    <property type="evidence" value="ECO:0007669"/>
    <property type="project" value="UniProtKB-EC"/>
</dbReference>
<evidence type="ECO:0000256" key="10">
    <source>
        <dbReference type="ARBA" id="ARBA00044484"/>
    </source>
</evidence>
<evidence type="ECO:0000256" key="12">
    <source>
        <dbReference type="RuleBase" id="RU368076"/>
    </source>
</evidence>
<dbReference type="OrthoDB" id="411145at2759"/>
<reference evidence="14" key="1">
    <citation type="journal article" date="2013" name="Nat. Genet.">
        <title>The Capsella rubella genome and the genomic consequences of rapid mating system evolution.</title>
        <authorList>
            <person name="Slotte T."/>
            <person name="Hazzouri K.M."/>
            <person name="Agren J.A."/>
            <person name="Koenig D."/>
            <person name="Maumus F."/>
            <person name="Guo Y.L."/>
            <person name="Steige K."/>
            <person name="Platts A.E."/>
            <person name="Escobar J.S."/>
            <person name="Newman L.K."/>
            <person name="Wang W."/>
            <person name="Mandakova T."/>
            <person name="Vello E."/>
            <person name="Smith L.M."/>
            <person name="Henz S.R."/>
            <person name="Steffen J."/>
            <person name="Takuno S."/>
            <person name="Brandvain Y."/>
            <person name="Coop G."/>
            <person name="Andolfatto P."/>
            <person name="Hu T.T."/>
            <person name="Blanchette M."/>
            <person name="Clark R.M."/>
            <person name="Quesneville H."/>
            <person name="Nordborg M."/>
            <person name="Gaut B.S."/>
            <person name="Lysak M.A."/>
            <person name="Jenkins J."/>
            <person name="Grimwood J."/>
            <person name="Chapman J."/>
            <person name="Prochnik S."/>
            <person name="Shu S."/>
            <person name="Rokhsar D."/>
            <person name="Schmutz J."/>
            <person name="Weigel D."/>
            <person name="Wright S.I."/>
        </authorList>
    </citation>
    <scope>NUCLEOTIDE SEQUENCE [LARGE SCALE GENOMIC DNA]</scope>
    <source>
        <strain evidence="14">cv. Monte Gargano</strain>
    </source>
</reference>
<comment type="catalytic activity">
    <reaction evidence="8">
        <text>1D-myo-inositol 1,4-bisphosphate + H2O = 1D-myo-inositol 4-phosphate + phosphate</text>
        <dbReference type="Rhea" id="RHEA:15553"/>
        <dbReference type="ChEBI" id="CHEBI:15377"/>
        <dbReference type="ChEBI" id="CHEBI:43474"/>
        <dbReference type="ChEBI" id="CHEBI:58282"/>
        <dbReference type="ChEBI" id="CHEBI:58469"/>
        <dbReference type="EC" id="3.1.3.57"/>
    </reaction>
    <physiologicalReaction direction="left-to-right" evidence="8">
        <dbReference type="Rhea" id="RHEA:15554"/>
    </physiologicalReaction>
</comment>
<organism evidence="13 14">
    <name type="scientific">Capsella rubella</name>
    <dbReference type="NCBI Taxonomy" id="81985"/>
    <lineage>
        <taxon>Eukaryota</taxon>
        <taxon>Viridiplantae</taxon>
        <taxon>Streptophyta</taxon>
        <taxon>Embryophyta</taxon>
        <taxon>Tracheophyta</taxon>
        <taxon>Spermatophyta</taxon>
        <taxon>Magnoliopsida</taxon>
        <taxon>eudicotyledons</taxon>
        <taxon>Gunneridae</taxon>
        <taxon>Pentapetalae</taxon>
        <taxon>rosids</taxon>
        <taxon>malvids</taxon>
        <taxon>Brassicales</taxon>
        <taxon>Brassicaceae</taxon>
        <taxon>Camelineae</taxon>
        <taxon>Capsella</taxon>
    </lineage>
</organism>
<dbReference type="Gene3D" id="3.40.190.80">
    <property type="match status" value="1"/>
</dbReference>
<keyword evidence="5 12" id="KW-0378">Hydrolase</keyword>
<dbReference type="Gene3D" id="3.30.540.10">
    <property type="entry name" value="Fructose-1,6-Bisphosphatase, subunit A, domain 1"/>
    <property type="match status" value="1"/>
</dbReference>
<evidence type="ECO:0000256" key="7">
    <source>
        <dbReference type="ARBA" id="ARBA00023268"/>
    </source>
</evidence>
<dbReference type="PROSITE" id="PS00629">
    <property type="entry name" value="IMP_1"/>
    <property type="match status" value="1"/>
</dbReference>
<evidence type="ECO:0000256" key="8">
    <source>
        <dbReference type="ARBA" id="ARBA00044478"/>
    </source>
</evidence>
<feature type="binding site" evidence="11">
    <location>
        <position position="137"/>
    </location>
    <ligand>
        <name>Mg(2+)</name>
        <dbReference type="ChEBI" id="CHEBI:18420"/>
        <label>1</label>
        <note>catalytic</note>
    </ligand>
</feature>
<protein>
    <recommendedName>
        <fullName evidence="12">3'(2'),5'-bisphosphate nucleotidase</fullName>
        <ecNumber evidence="12">3.1.3.7</ecNumber>
    </recommendedName>
</protein>
<dbReference type="GO" id="GO:0046872">
    <property type="term" value="F:metal ion binding"/>
    <property type="evidence" value="ECO:0007669"/>
    <property type="project" value="UniProtKB-UniRule"/>
</dbReference>
<dbReference type="GO" id="GO:0000103">
    <property type="term" value="P:sulfate assimilation"/>
    <property type="evidence" value="ECO:0007669"/>
    <property type="project" value="TreeGrafter"/>
</dbReference>
<dbReference type="PANTHER" id="PTHR43200">
    <property type="entry name" value="PHOSPHATASE"/>
    <property type="match status" value="1"/>
</dbReference>
<dbReference type="GO" id="GO:0043647">
    <property type="term" value="P:inositol phosphate metabolic process"/>
    <property type="evidence" value="ECO:0007669"/>
    <property type="project" value="UniProtKB-UniRule"/>
</dbReference>
<comment type="pathway">
    <text evidence="2">Signal transduction; phosphatidylinositol signaling pathway.</text>
</comment>
<dbReference type="Pfam" id="PF00459">
    <property type="entry name" value="Inositol_P"/>
    <property type="match status" value="1"/>
</dbReference>
<dbReference type="KEGG" id="crb:17874672"/>
<dbReference type="FunFam" id="3.40.190.80:FF:000003">
    <property type="entry name" value="PAP-specific phosphatase HAL2-like"/>
    <property type="match status" value="1"/>
</dbReference>
<feature type="binding site" evidence="11">
    <location>
        <position position="71"/>
    </location>
    <ligand>
        <name>Mg(2+)</name>
        <dbReference type="ChEBI" id="CHEBI:18420"/>
        <label>1</label>
        <note>catalytic</note>
    </ligand>
</feature>
<dbReference type="NCBIfam" id="TIGR01330">
    <property type="entry name" value="bisphos_HAL2"/>
    <property type="match status" value="1"/>
</dbReference>
<dbReference type="STRING" id="81985.R0EZI6"/>
<evidence type="ECO:0000256" key="5">
    <source>
        <dbReference type="ARBA" id="ARBA00022801"/>
    </source>
</evidence>
<dbReference type="Proteomes" id="UP000029121">
    <property type="component" value="Unassembled WGS sequence"/>
</dbReference>